<proteinExistence type="predicted"/>
<organism evidence="2 3">
    <name type="scientific">Aspergillus welwitschiae</name>
    <dbReference type="NCBI Taxonomy" id="1341132"/>
    <lineage>
        <taxon>Eukaryota</taxon>
        <taxon>Fungi</taxon>
        <taxon>Dikarya</taxon>
        <taxon>Ascomycota</taxon>
        <taxon>Pezizomycotina</taxon>
        <taxon>Eurotiomycetes</taxon>
        <taxon>Eurotiomycetidae</taxon>
        <taxon>Eurotiales</taxon>
        <taxon>Aspergillaceae</taxon>
        <taxon>Aspergillus</taxon>
        <taxon>Aspergillus subgen. Circumdati</taxon>
    </lineage>
</organism>
<keyword evidence="3" id="KW-1185">Reference proteome</keyword>
<dbReference type="AlphaFoldDB" id="A0A3F3PIP3"/>
<dbReference type="EMBL" id="KZ852115">
    <property type="protein sequence ID" value="RDH26820.1"/>
    <property type="molecule type" value="Genomic_DNA"/>
</dbReference>
<evidence type="ECO:0000313" key="3">
    <source>
        <dbReference type="Proteomes" id="UP000253729"/>
    </source>
</evidence>
<reference evidence="2 3" key="1">
    <citation type="submission" date="2018-07" db="EMBL/GenBank/DDBJ databases">
        <title>The genomes of Aspergillus section Nigri reveals drivers in fungal speciation.</title>
        <authorList>
            <consortium name="DOE Joint Genome Institute"/>
            <person name="Vesth T.C."/>
            <person name="Nybo J."/>
            <person name="Theobald S."/>
            <person name="Brandl J."/>
            <person name="Frisvad J.C."/>
            <person name="Nielsen K.F."/>
            <person name="Lyhne E.K."/>
            <person name="Kogle M.E."/>
            <person name="Kuo A."/>
            <person name="Riley R."/>
            <person name="Clum A."/>
            <person name="Nolan M."/>
            <person name="Lipzen A."/>
            <person name="Salamov A."/>
            <person name="Henrissat B."/>
            <person name="Wiebenga A."/>
            <person name="De vries R.P."/>
            <person name="Grigoriev I.V."/>
            <person name="Mortensen U.H."/>
            <person name="Andersen M.R."/>
            <person name="Baker S.E."/>
        </authorList>
    </citation>
    <scope>NUCLEOTIDE SEQUENCE [LARGE SCALE GENOMIC DNA]</scope>
    <source>
        <strain evidence="2 3">CBS 139.54b</strain>
    </source>
</reference>
<dbReference type="RefSeq" id="XP_026619842.1">
    <property type="nucleotide sequence ID" value="XM_026769931.1"/>
</dbReference>
<keyword evidence="1" id="KW-0732">Signal</keyword>
<sequence>MSSWVIRSIFLATSAASALASDFDGIAANGLQNIHDSSCRTPSFVLSVSYAKYANRGCPDAWTPPPSSSPAAGPWGIVDRISANAQPCYYVPRRLSFPMVGMNTGSELWFKVYKISETELVKLESGRQINMGLRDDSTSDLIARYSSSN</sequence>
<accession>A0A3F3PIP3</accession>
<feature type="signal peptide" evidence="1">
    <location>
        <begin position="1"/>
        <end position="20"/>
    </location>
</feature>
<name>A0A3F3PIP3_9EURO</name>
<protein>
    <submittedName>
        <fullName evidence="2">Uncharacterized protein</fullName>
    </submittedName>
</protein>
<gene>
    <name evidence="2" type="ORF">BDQ94DRAFT_164171</name>
</gene>
<evidence type="ECO:0000256" key="1">
    <source>
        <dbReference type="SAM" id="SignalP"/>
    </source>
</evidence>
<dbReference type="Proteomes" id="UP000253729">
    <property type="component" value="Unassembled WGS sequence"/>
</dbReference>
<evidence type="ECO:0000313" key="2">
    <source>
        <dbReference type="EMBL" id="RDH26820.1"/>
    </source>
</evidence>
<feature type="chain" id="PRO_5017719152" evidence="1">
    <location>
        <begin position="21"/>
        <end position="149"/>
    </location>
</feature>
<dbReference type="GeneID" id="38138287"/>